<evidence type="ECO:0000313" key="2">
    <source>
        <dbReference type="WBParaSite" id="PSAMB.scaffold15515size1554.g36549.t1"/>
    </source>
</evidence>
<dbReference type="Proteomes" id="UP000887566">
    <property type="component" value="Unplaced"/>
</dbReference>
<proteinExistence type="predicted"/>
<evidence type="ECO:0000313" key="1">
    <source>
        <dbReference type="Proteomes" id="UP000887566"/>
    </source>
</evidence>
<sequence>MFYFSWLPFMSVNRCANEIIDAILKEKIIAFMPFYIAFIANAKALMGKHVKLACREYMDCRYEPVKLQ</sequence>
<name>A0A914V596_9BILA</name>
<accession>A0A914V596</accession>
<protein>
    <submittedName>
        <fullName evidence="2">Uncharacterized protein</fullName>
    </submittedName>
</protein>
<organism evidence="1 2">
    <name type="scientific">Plectus sambesii</name>
    <dbReference type="NCBI Taxonomy" id="2011161"/>
    <lineage>
        <taxon>Eukaryota</taxon>
        <taxon>Metazoa</taxon>
        <taxon>Ecdysozoa</taxon>
        <taxon>Nematoda</taxon>
        <taxon>Chromadorea</taxon>
        <taxon>Plectida</taxon>
        <taxon>Plectina</taxon>
        <taxon>Plectoidea</taxon>
        <taxon>Plectidae</taxon>
        <taxon>Plectus</taxon>
    </lineage>
</organism>
<keyword evidence="1" id="KW-1185">Reference proteome</keyword>
<dbReference type="WBParaSite" id="PSAMB.scaffold15515size1554.g36549.t1">
    <property type="protein sequence ID" value="PSAMB.scaffold15515size1554.g36549.t1"/>
    <property type="gene ID" value="PSAMB.scaffold15515size1554.g36549"/>
</dbReference>
<dbReference type="AlphaFoldDB" id="A0A914V596"/>
<reference evidence="2" key="1">
    <citation type="submission" date="2022-11" db="UniProtKB">
        <authorList>
            <consortium name="WormBaseParasite"/>
        </authorList>
    </citation>
    <scope>IDENTIFICATION</scope>
</reference>